<organism evidence="2 3">
    <name type="scientific">Chryseobacterium oncorhynchi</name>
    <dbReference type="NCBI Taxonomy" id="741074"/>
    <lineage>
        <taxon>Bacteria</taxon>
        <taxon>Pseudomonadati</taxon>
        <taxon>Bacteroidota</taxon>
        <taxon>Flavobacteriia</taxon>
        <taxon>Flavobacteriales</taxon>
        <taxon>Weeksellaceae</taxon>
        <taxon>Chryseobacterium group</taxon>
        <taxon>Chryseobacterium</taxon>
    </lineage>
</organism>
<dbReference type="EMBL" id="PPEI02000011">
    <property type="protein sequence ID" value="PWN59554.1"/>
    <property type="molecule type" value="Genomic_DNA"/>
</dbReference>
<keyword evidence="1" id="KW-0812">Transmembrane</keyword>
<gene>
    <name evidence="2" type="ORF">C1638_021365</name>
</gene>
<name>A0A316WDP3_9FLAO</name>
<feature type="transmembrane region" description="Helical" evidence="1">
    <location>
        <begin position="28"/>
        <end position="45"/>
    </location>
</feature>
<comment type="caution">
    <text evidence="2">The sequence shown here is derived from an EMBL/GenBank/DDBJ whole genome shotgun (WGS) entry which is preliminary data.</text>
</comment>
<protein>
    <submittedName>
        <fullName evidence="2">Uncharacterized protein</fullName>
    </submittedName>
</protein>
<proteinExistence type="predicted"/>
<reference evidence="2" key="1">
    <citation type="submission" date="2018-04" db="EMBL/GenBank/DDBJ databases">
        <title>Draft Genome Sequences of Chryseobacterium lactis NCTC11390T isolated from milk, Chryseobacterium oncorhynchi 701B-08T from rainbow trout, and Chryseobacterium viscerum 687B-08T from diseased fish.</title>
        <authorList>
            <person name="Jeong J.-J."/>
            <person name="Lee Y.J."/>
            <person name="Pathiraja D."/>
            <person name="Park B."/>
            <person name="Choi I.-G."/>
            <person name="Kim K.D."/>
        </authorList>
    </citation>
    <scope>NUCLEOTIDE SEQUENCE [LARGE SCALE GENOMIC DNA]</scope>
    <source>
        <strain evidence="2">701B-08</strain>
    </source>
</reference>
<keyword evidence="1" id="KW-1133">Transmembrane helix</keyword>
<feature type="transmembrane region" description="Helical" evidence="1">
    <location>
        <begin position="65"/>
        <end position="83"/>
    </location>
</feature>
<evidence type="ECO:0000313" key="3">
    <source>
        <dbReference type="Proteomes" id="UP000236182"/>
    </source>
</evidence>
<keyword evidence="1" id="KW-0472">Membrane</keyword>
<keyword evidence="3" id="KW-1185">Reference proteome</keyword>
<sequence>MIHLPIYIACAISGTLAFYAINSKKFRFSTITICIFTLLATGYILSGFIKYNVRFSNIFNDKDSIFILLGLILMWLLSLGLIIKDMFSSNRMFILGKAGTGNNYQIIGDFEKKYNLSSLSIKERNVLLHEIIEGSIYSREDKILAQFLLNNNQL</sequence>
<feature type="transmembrane region" description="Helical" evidence="1">
    <location>
        <begin position="6"/>
        <end position="21"/>
    </location>
</feature>
<dbReference type="AlphaFoldDB" id="A0A316WDP3"/>
<evidence type="ECO:0000313" key="2">
    <source>
        <dbReference type="EMBL" id="PWN59554.1"/>
    </source>
</evidence>
<evidence type="ECO:0000256" key="1">
    <source>
        <dbReference type="SAM" id="Phobius"/>
    </source>
</evidence>
<accession>A0A316WDP3</accession>
<dbReference type="RefSeq" id="WP_109623963.1">
    <property type="nucleotide sequence ID" value="NZ_PPEI02000011.1"/>
</dbReference>
<dbReference type="Proteomes" id="UP000236182">
    <property type="component" value="Unassembled WGS sequence"/>
</dbReference>